<organism evidence="1 2">
    <name type="scientific">Allopontixanthobacter sediminis</name>
    <dbReference type="NCBI Taxonomy" id="1689985"/>
    <lineage>
        <taxon>Bacteria</taxon>
        <taxon>Pseudomonadati</taxon>
        <taxon>Pseudomonadota</taxon>
        <taxon>Alphaproteobacteria</taxon>
        <taxon>Sphingomonadales</taxon>
        <taxon>Erythrobacteraceae</taxon>
        <taxon>Allopontixanthobacter</taxon>
    </lineage>
</organism>
<dbReference type="PANTHER" id="PTHR35802:SF1">
    <property type="entry name" value="PROTEASE SYNTHASE AND SPORULATION PROTEIN PAI 2"/>
    <property type="match status" value="1"/>
</dbReference>
<dbReference type="AlphaFoldDB" id="A0A845B6R7"/>
<dbReference type="OrthoDB" id="9794948at2"/>
<dbReference type="SUPFAM" id="SSF50475">
    <property type="entry name" value="FMN-binding split barrel"/>
    <property type="match status" value="1"/>
</dbReference>
<gene>
    <name evidence="1" type="ORF">GRI65_11735</name>
</gene>
<evidence type="ECO:0000313" key="1">
    <source>
        <dbReference type="EMBL" id="MXP45117.1"/>
    </source>
</evidence>
<dbReference type="PANTHER" id="PTHR35802">
    <property type="entry name" value="PROTEASE SYNTHASE AND SPORULATION PROTEIN PAI 2"/>
    <property type="match status" value="1"/>
</dbReference>
<dbReference type="Pfam" id="PF04299">
    <property type="entry name" value="FMN_bind_2"/>
    <property type="match status" value="1"/>
</dbReference>
<dbReference type="Gene3D" id="2.30.110.10">
    <property type="entry name" value="Electron Transport, Fmn-binding Protein, Chain A"/>
    <property type="match status" value="1"/>
</dbReference>
<dbReference type="InterPro" id="IPR012349">
    <property type="entry name" value="Split_barrel_FMN-bd"/>
</dbReference>
<evidence type="ECO:0000313" key="2">
    <source>
        <dbReference type="Proteomes" id="UP000431922"/>
    </source>
</evidence>
<keyword evidence="2" id="KW-1185">Reference proteome</keyword>
<dbReference type="PIRSF" id="PIRSF010372">
    <property type="entry name" value="PaiB"/>
    <property type="match status" value="1"/>
</dbReference>
<proteinExistence type="predicted"/>
<dbReference type="EMBL" id="WTYL01000003">
    <property type="protein sequence ID" value="MXP45117.1"/>
    <property type="molecule type" value="Genomic_DNA"/>
</dbReference>
<reference evidence="1 2" key="1">
    <citation type="submission" date="2019-12" db="EMBL/GenBank/DDBJ databases">
        <title>Genomic-based taxomic classification of the family Erythrobacteraceae.</title>
        <authorList>
            <person name="Xu L."/>
        </authorList>
    </citation>
    <scope>NUCLEOTIDE SEQUENCE [LARGE SCALE GENOMIC DNA]</scope>
    <source>
        <strain evidence="1 2">KCTC 42453</strain>
    </source>
</reference>
<accession>A0A845B6R7</accession>
<sequence length="200" mass="22172">MHPIRAFRDEDRRLHEALIDQIGFGMIFAQTPLGPRVAHTPLISTGDGALQFHLAVGNGLTQHLPGNTALAVVNGPDAYVSARWYGQPDQVPTWNYVALELEGHVRRMEEEGLSALLQQLVDRQEARVTEGQPWTMDKLSPARLTGLLKGIVGFEMEIGSWRETVKLSQNKWAAERERVTRGLDSAGANGIARLMRDLVS</sequence>
<dbReference type="Proteomes" id="UP000431922">
    <property type="component" value="Unassembled WGS sequence"/>
</dbReference>
<dbReference type="InterPro" id="IPR007396">
    <property type="entry name" value="TR_PAI2-type"/>
</dbReference>
<name>A0A845B6R7_9SPHN</name>
<comment type="caution">
    <text evidence="1">The sequence shown here is derived from an EMBL/GenBank/DDBJ whole genome shotgun (WGS) entry which is preliminary data.</text>
</comment>
<protein>
    <submittedName>
        <fullName evidence="1">FMN-binding negative transcriptional regulator</fullName>
    </submittedName>
</protein>
<dbReference type="RefSeq" id="WP_160756750.1">
    <property type="nucleotide sequence ID" value="NZ_WTYL01000003.1"/>
</dbReference>